<dbReference type="InterPro" id="IPR051350">
    <property type="entry name" value="WD_repeat-ST_regulator"/>
</dbReference>
<dbReference type="STRING" id="4829.A0A168QGX1"/>
<dbReference type="InterPro" id="IPR015943">
    <property type="entry name" value="WD40/YVTN_repeat-like_dom_sf"/>
</dbReference>
<evidence type="ECO:0000256" key="3">
    <source>
        <dbReference type="PROSITE-ProRule" id="PRU00221"/>
    </source>
</evidence>
<evidence type="ECO:0000259" key="4">
    <source>
        <dbReference type="PROSITE" id="PS50897"/>
    </source>
</evidence>
<dbReference type="Pfam" id="PF23627">
    <property type="entry name" value="LisH_WDR26"/>
    <property type="match status" value="1"/>
</dbReference>
<dbReference type="PROSITE" id="PS00678">
    <property type="entry name" value="WD_REPEATS_1"/>
    <property type="match status" value="2"/>
</dbReference>
<dbReference type="PANTHER" id="PTHR22838:SF0">
    <property type="entry name" value="WD REPEAT-CONTAINING PROTEIN 26"/>
    <property type="match status" value="1"/>
</dbReference>
<organism evidence="5">
    <name type="scientific">Absidia glauca</name>
    <name type="common">Pin mould</name>
    <dbReference type="NCBI Taxonomy" id="4829"/>
    <lineage>
        <taxon>Eukaryota</taxon>
        <taxon>Fungi</taxon>
        <taxon>Fungi incertae sedis</taxon>
        <taxon>Mucoromycota</taxon>
        <taxon>Mucoromycotina</taxon>
        <taxon>Mucoromycetes</taxon>
        <taxon>Mucorales</taxon>
        <taxon>Cunninghamellaceae</taxon>
        <taxon>Absidia</taxon>
    </lineage>
</organism>
<dbReference type="SMART" id="SM00320">
    <property type="entry name" value="WD40"/>
    <property type="match status" value="5"/>
</dbReference>
<protein>
    <recommendedName>
        <fullName evidence="4">CTLH domain-containing protein</fullName>
    </recommendedName>
</protein>
<dbReference type="OMA" id="YEDHCCS"/>
<proteinExistence type="predicted"/>
<keyword evidence="1 3" id="KW-0853">WD repeat</keyword>
<evidence type="ECO:0000256" key="2">
    <source>
        <dbReference type="ARBA" id="ARBA00022737"/>
    </source>
</evidence>
<dbReference type="InterPro" id="IPR019775">
    <property type="entry name" value="WD40_repeat_CS"/>
</dbReference>
<keyword evidence="2" id="KW-0677">Repeat</keyword>
<feature type="repeat" description="WD" evidence="3">
    <location>
        <begin position="199"/>
        <end position="240"/>
    </location>
</feature>
<dbReference type="SMART" id="SM00668">
    <property type="entry name" value="CTLH"/>
    <property type="match status" value="1"/>
</dbReference>
<dbReference type="Gene3D" id="2.130.10.10">
    <property type="entry name" value="YVTN repeat-like/Quinoprotein amine dehydrogenase"/>
    <property type="match status" value="2"/>
</dbReference>
<dbReference type="PROSITE" id="PS50082">
    <property type="entry name" value="WD_REPEATS_2"/>
    <property type="match status" value="3"/>
</dbReference>
<dbReference type="Proteomes" id="UP000078561">
    <property type="component" value="Unassembled WGS sequence"/>
</dbReference>
<accession>A0A168QGX1</accession>
<evidence type="ECO:0000313" key="6">
    <source>
        <dbReference type="Proteomes" id="UP000078561"/>
    </source>
</evidence>
<dbReference type="InterPro" id="IPR036322">
    <property type="entry name" value="WD40_repeat_dom_sf"/>
</dbReference>
<dbReference type="PROSITE" id="PS50897">
    <property type="entry name" value="CTLH"/>
    <property type="match status" value="1"/>
</dbReference>
<feature type="repeat" description="WD" evidence="3">
    <location>
        <begin position="382"/>
        <end position="424"/>
    </location>
</feature>
<sequence length="434" mass="49220">MQSLQDLGYSNVVQQLQQDSGIEVESDTVEEFRHAILSGDFAAAEQLSSTLPLIQSQNNTDRVKFLIREQMFLELLEGKHTMDALHVLRHELTPLGQDVERLHQLSSLLLCSSPDDVKTQTGWDGAYGSSREKLLQQVELFIDPSVMIPKARLPTLIQQAFDWQRRSCLYHSNEGAEYSLFADHQCDKRRFPTDTVKILDDHTDEVWHISFSRDGQRMASVSKDATCIIWDARTFDKLFVLVSDQPGTYSAWSPDGSRLLICGIDSNLRLWDANTGELLHVYEGHSDQVTSCVQLQESCTMTSLALSHDGRYALTNSQKPDEIHLWDLDERTLTKTYTGHQQGAFIIRSTFGGDEQSFILSGSEDNRIYVWSREHQTVLEVLEGHEGRVNCIKWYPGQPMIFASASDDHTIRIWGLPDQSENSTGPPLVQKMKS</sequence>
<name>A0A168QGX1_ABSGL</name>
<dbReference type="EMBL" id="LT554414">
    <property type="protein sequence ID" value="SAM04677.1"/>
    <property type="molecule type" value="Genomic_DNA"/>
</dbReference>
<dbReference type="PANTHER" id="PTHR22838">
    <property type="entry name" value="WD REPEAT PROTEIN 26-RELATED"/>
    <property type="match status" value="1"/>
</dbReference>
<evidence type="ECO:0000256" key="1">
    <source>
        <dbReference type="ARBA" id="ARBA00022574"/>
    </source>
</evidence>
<dbReference type="AlphaFoldDB" id="A0A168QGX1"/>
<dbReference type="FunCoup" id="A0A168QGX1">
    <property type="interactions" value="357"/>
</dbReference>
<feature type="domain" description="CTLH" evidence="4">
    <location>
        <begin position="25"/>
        <end position="83"/>
    </location>
</feature>
<dbReference type="InParanoid" id="A0A168QGX1"/>
<dbReference type="PROSITE" id="PS50294">
    <property type="entry name" value="WD_REPEATS_REGION"/>
    <property type="match status" value="2"/>
</dbReference>
<dbReference type="InterPro" id="IPR001680">
    <property type="entry name" value="WD40_rpt"/>
</dbReference>
<evidence type="ECO:0000313" key="5">
    <source>
        <dbReference type="EMBL" id="SAM04677.1"/>
    </source>
</evidence>
<feature type="repeat" description="WD" evidence="3">
    <location>
        <begin position="251"/>
        <end position="281"/>
    </location>
</feature>
<dbReference type="OrthoDB" id="972532at2759"/>
<dbReference type="InterPro" id="IPR006595">
    <property type="entry name" value="CTLH_C"/>
</dbReference>
<dbReference type="GO" id="GO:0043161">
    <property type="term" value="P:proteasome-mediated ubiquitin-dependent protein catabolic process"/>
    <property type="evidence" value="ECO:0007669"/>
    <property type="project" value="TreeGrafter"/>
</dbReference>
<keyword evidence="6" id="KW-1185">Reference proteome</keyword>
<dbReference type="GO" id="GO:0034657">
    <property type="term" value="C:GID complex"/>
    <property type="evidence" value="ECO:0007669"/>
    <property type="project" value="TreeGrafter"/>
</dbReference>
<gene>
    <name evidence="5" type="primary">ABSGL_10543.1 scaffold 12026</name>
</gene>
<dbReference type="Pfam" id="PF00400">
    <property type="entry name" value="WD40"/>
    <property type="match status" value="4"/>
</dbReference>
<dbReference type="CDD" id="cd00200">
    <property type="entry name" value="WD40"/>
    <property type="match status" value="1"/>
</dbReference>
<dbReference type="SUPFAM" id="SSF50978">
    <property type="entry name" value="WD40 repeat-like"/>
    <property type="match status" value="1"/>
</dbReference>
<reference evidence="5" key="1">
    <citation type="submission" date="2016-04" db="EMBL/GenBank/DDBJ databases">
        <authorList>
            <person name="Evans L.H."/>
            <person name="Alamgir A."/>
            <person name="Owens N."/>
            <person name="Weber N.D."/>
            <person name="Virtaneva K."/>
            <person name="Barbian K."/>
            <person name="Babar A."/>
            <person name="Rosenke K."/>
        </authorList>
    </citation>
    <scope>NUCLEOTIDE SEQUENCE [LARGE SCALE GENOMIC DNA]</scope>
    <source>
        <strain evidence="5">CBS 101.48</strain>
    </source>
</reference>